<keyword evidence="1" id="KW-0732">Signal</keyword>
<dbReference type="AlphaFoldDB" id="A0AAJ7R8H7"/>
<dbReference type="RefSeq" id="XP_024936297.1">
    <property type="nucleotide sequence ID" value="XM_025080529.1"/>
</dbReference>
<sequence length="206" mass="23492">MMLEPLLVLTVLNCFFMFSSTVTTCALCTYFNRWQGRKHRCYHGNAAFSHSQIKKSRSHSCIPKKSVRSHIDKIISFIGTDHSTMGTNKAGKQRFKNISKHMDKSKMKRELAKHHGVSKTSSTKCFVKCIKEEANQTNRLLSDREPRSKVVMEVATVQKVQIYDKDLNEPVVSSMKNVSSYTDLFGQKKCYKSAQKTRAAKSSENI</sequence>
<dbReference type="Proteomes" id="UP000694920">
    <property type="component" value="Unplaced"/>
</dbReference>
<evidence type="ECO:0000313" key="3">
    <source>
        <dbReference type="RefSeq" id="XP_024936297.1"/>
    </source>
</evidence>
<protein>
    <submittedName>
        <fullName evidence="3">Uncharacterized protein LOC107263170 isoform X1</fullName>
    </submittedName>
</protein>
<gene>
    <name evidence="3" type="primary">LOC107263170</name>
</gene>
<evidence type="ECO:0000256" key="1">
    <source>
        <dbReference type="SAM" id="SignalP"/>
    </source>
</evidence>
<accession>A0AAJ7R8H7</accession>
<keyword evidence="2" id="KW-1185">Reference proteome</keyword>
<feature type="chain" id="PRO_5042468812" evidence="1">
    <location>
        <begin position="22"/>
        <end position="206"/>
    </location>
</feature>
<evidence type="ECO:0000313" key="2">
    <source>
        <dbReference type="Proteomes" id="UP000694920"/>
    </source>
</evidence>
<proteinExistence type="predicted"/>
<feature type="signal peptide" evidence="1">
    <location>
        <begin position="1"/>
        <end position="21"/>
    </location>
</feature>
<dbReference type="GeneID" id="107263170"/>
<organism evidence="2 3">
    <name type="scientific">Cephus cinctus</name>
    <name type="common">Wheat stem sawfly</name>
    <dbReference type="NCBI Taxonomy" id="211228"/>
    <lineage>
        <taxon>Eukaryota</taxon>
        <taxon>Metazoa</taxon>
        <taxon>Ecdysozoa</taxon>
        <taxon>Arthropoda</taxon>
        <taxon>Hexapoda</taxon>
        <taxon>Insecta</taxon>
        <taxon>Pterygota</taxon>
        <taxon>Neoptera</taxon>
        <taxon>Endopterygota</taxon>
        <taxon>Hymenoptera</taxon>
        <taxon>Cephoidea</taxon>
        <taxon>Cephidae</taxon>
        <taxon>Cephus</taxon>
    </lineage>
</organism>
<reference evidence="3" key="1">
    <citation type="submission" date="2025-08" db="UniProtKB">
        <authorList>
            <consortium name="RefSeq"/>
        </authorList>
    </citation>
    <scope>IDENTIFICATION</scope>
</reference>
<dbReference type="KEGG" id="ccin:107263170"/>
<name>A0AAJ7R8H7_CEPCN</name>